<dbReference type="PANTHER" id="PTHR45033:SF3">
    <property type="entry name" value="DEHYDROGENASE, PUTATIVE (AFU_ORTHOLOGUE AFUA_2G13270)-RELATED"/>
    <property type="match status" value="1"/>
</dbReference>
<protein>
    <recommendedName>
        <fullName evidence="3">Enoyl reductase (ER) domain-containing protein</fullName>
    </recommendedName>
</protein>
<dbReference type="Gene3D" id="3.90.180.10">
    <property type="entry name" value="Medium-chain alcohol dehydrogenases, catalytic domain"/>
    <property type="match status" value="1"/>
</dbReference>
<dbReference type="SMART" id="SM00829">
    <property type="entry name" value="PKS_ER"/>
    <property type="match status" value="1"/>
</dbReference>
<dbReference type="InterPro" id="IPR013154">
    <property type="entry name" value="ADH-like_N"/>
</dbReference>
<feature type="domain" description="Enoyl reductase (ER)" evidence="3">
    <location>
        <begin position="28"/>
        <end position="351"/>
    </location>
</feature>
<keyword evidence="2" id="KW-1133">Transmembrane helix</keyword>
<dbReference type="Pfam" id="PF00107">
    <property type="entry name" value="ADH_zinc_N"/>
    <property type="match status" value="1"/>
</dbReference>
<dbReference type="SUPFAM" id="SSF51735">
    <property type="entry name" value="NAD(P)-binding Rossmann-fold domains"/>
    <property type="match status" value="1"/>
</dbReference>
<feature type="transmembrane region" description="Helical" evidence="2">
    <location>
        <begin position="179"/>
        <end position="205"/>
    </location>
</feature>
<name>A0A0C9VBA2_SPHS4</name>
<evidence type="ECO:0000313" key="5">
    <source>
        <dbReference type="Proteomes" id="UP000054279"/>
    </source>
</evidence>
<dbReference type="InterPro" id="IPR011032">
    <property type="entry name" value="GroES-like_sf"/>
</dbReference>
<dbReference type="SUPFAM" id="SSF50129">
    <property type="entry name" value="GroES-like"/>
    <property type="match status" value="1"/>
</dbReference>
<dbReference type="OrthoDB" id="1706066at2759"/>
<dbReference type="AlphaFoldDB" id="A0A0C9VBA2"/>
<keyword evidence="2" id="KW-0812">Transmembrane</keyword>
<dbReference type="InterPro" id="IPR013149">
    <property type="entry name" value="ADH-like_C"/>
</dbReference>
<evidence type="ECO:0000259" key="3">
    <source>
        <dbReference type="SMART" id="SM00829"/>
    </source>
</evidence>
<evidence type="ECO:0000256" key="1">
    <source>
        <dbReference type="SAM" id="MobiDB-lite"/>
    </source>
</evidence>
<dbReference type="HOGENOM" id="CLU_026673_3_4_1"/>
<gene>
    <name evidence="4" type="ORF">M422DRAFT_779362</name>
</gene>
<dbReference type="InterPro" id="IPR020843">
    <property type="entry name" value="ER"/>
</dbReference>
<dbReference type="PANTHER" id="PTHR45033">
    <property type="match status" value="1"/>
</dbReference>
<dbReference type="InterPro" id="IPR036291">
    <property type="entry name" value="NAD(P)-bd_dom_sf"/>
</dbReference>
<dbReference type="InterPro" id="IPR052711">
    <property type="entry name" value="Zinc_ADH-like"/>
</dbReference>
<dbReference type="GO" id="GO:0016491">
    <property type="term" value="F:oxidoreductase activity"/>
    <property type="evidence" value="ECO:0007669"/>
    <property type="project" value="InterPro"/>
</dbReference>
<organism evidence="4 5">
    <name type="scientific">Sphaerobolus stellatus (strain SS14)</name>
    <dbReference type="NCBI Taxonomy" id="990650"/>
    <lineage>
        <taxon>Eukaryota</taxon>
        <taxon>Fungi</taxon>
        <taxon>Dikarya</taxon>
        <taxon>Basidiomycota</taxon>
        <taxon>Agaricomycotina</taxon>
        <taxon>Agaricomycetes</taxon>
        <taxon>Phallomycetidae</taxon>
        <taxon>Geastrales</taxon>
        <taxon>Sphaerobolaceae</taxon>
        <taxon>Sphaerobolus</taxon>
    </lineage>
</organism>
<evidence type="ECO:0000256" key="2">
    <source>
        <dbReference type="SAM" id="Phobius"/>
    </source>
</evidence>
<dbReference type="Pfam" id="PF08240">
    <property type="entry name" value="ADH_N"/>
    <property type="match status" value="1"/>
</dbReference>
<dbReference type="FunFam" id="3.40.50.720:FF:000481">
    <property type="entry name" value="Alcohol dehydrogenase, variant"/>
    <property type="match status" value="1"/>
</dbReference>
<dbReference type="Proteomes" id="UP000054279">
    <property type="component" value="Unassembled WGS sequence"/>
</dbReference>
<feature type="region of interest" description="Disordered" evidence="1">
    <location>
        <begin position="1"/>
        <end position="21"/>
    </location>
</feature>
<keyword evidence="5" id="KW-1185">Reference proteome</keyword>
<accession>A0A0C9VBA2</accession>
<proteinExistence type="predicted"/>
<sequence>MSSETIPATTRALVVEQSPEERSPAYHDAKIVERPIPKLKDSEVLVKMGALAFNHRDHWIRKNQYPGVAFGAVFGADGAGTIIASGQQNDPLLHRRVFLTPSRGWKENPVAPEQKFAVIGGVKWPAIGTFADYVVVERDEVIETPPHLDDEHAAAWPLAGVTAWRALTQKGQVHRGDNILITGIGGGVAIIALQLAIAMGANVYVTSGSQEKLDKAISIGAKAGFNYKSDTWSRELGSLLKEQNIALDVVIDSAGGDILSQTSRLMKSGGRLVVYGMTIAPKISYTMREVLANIELKGTSMGSRRELVEATEFISTHKIVPVVSEILNGLESVEEGFELMKKGSQFGKIVVKLYRDPKGRL</sequence>
<evidence type="ECO:0000313" key="4">
    <source>
        <dbReference type="EMBL" id="KIJ44254.1"/>
    </source>
</evidence>
<dbReference type="EMBL" id="KN837118">
    <property type="protein sequence ID" value="KIJ44254.1"/>
    <property type="molecule type" value="Genomic_DNA"/>
</dbReference>
<dbReference type="Gene3D" id="3.40.50.720">
    <property type="entry name" value="NAD(P)-binding Rossmann-like Domain"/>
    <property type="match status" value="1"/>
</dbReference>
<keyword evidence="2" id="KW-0472">Membrane</keyword>
<reference evidence="4 5" key="1">
    <citation type="submission" date="2014-06" db="EMBL/GenBank/DDBJ databases">
        <title>Evolutionary Origins and Diversification of the Mycorrhizal Mutualists.</title>
        <authorList>
            <consortium name="DOE Joint Genome Institute"/>
            <consortium name="Mycorrhizal Genomics Consortium"/>
            <person name="Kohler A."/>
            <person name="Kuo A."/>
            <person name="Nagy L.G."/>
            <person name="Floudas D."/>
            <person name="Copeland A."/>
            <person name="Barry K.W."/>
            <person name="Cichocki N."/>
            <person name="Veneault-Fourrey C."/>
            <person name="LaButti K."/>
            <person name="Lindquist E.A."/>
            <person name="Lipzen A."/>
            <person name="Lundell T."/>
            <person name="Morin E."/>
            <person name="Murat C."/>
            <person name="Riley R."/>
            <person name="Ohm R."/>
            <person name="Sun H."/>
            <person name="Tunlid A."/>
            <person name="Henrissat B."/>
            <person name="Grigoriev I.V."/>
            <person name="Hibbett D.S."/>
            <person name="Martin F."/>
        </authorList>
    </citation>
    <scope>NUCLEOTIDE SEQUENCE [LARGE SCALE GENOMIC DNA]</scope>
    <source>
        <strain evidence="4 5">SS14</strain>
    </source>
</reference>